<dbReference type="InterPro" id="IPR019815">
    <property type="entry name" value="Translation_initiation_fac_3_C"/>
</dbReference>
<reference evidence="9" key="1">
    <citation type="submission" date="2017-09" db="EMBL/GenBank/DDBJ databases">
        <title>Depth-based differentiation of microbial function through sediment-hosted aquifers and enrichment of novel symbionts in the deep terrestrial subsurface.</title>
        <authorList>
            <person name="Probst A.J."/>
            <person name="Ladd B."/>
            <person name="Jarett J.K."/>
            <person name="Geller-Mcgrath D.E."/>
            <person name="Sieber C.M.K."/>
            <person name="Emerson J.B."/>
            <person name="Anantharaman K."/>
            <person name="Thomas B.C."/>
            <person name="Malmstrom R."/>
            <person name="Stieglmeier M."/>
            <person name="Klingl A."/>
            <person name="Woyke T."/>
            <person name="Ryan C.M."/>
            <person name="Banfield J.F."/>
        </authorList>
    </citation>
    <scope>NUCLEOTIDE SEQUENCE [LARGE SCALE GENOMIC DNA]</scope>
</reference>
<sequence>MRVIDETGQQLGVLSASDALRIAREKGLDLIMVSESAIPPVCKIEELGKFKYELEKKERLQKKKQKVTHIKEVRVRPQIGEHDFMIKLANIKRFLEEGDKVKLSIVFRGREIAYKERGNKLLERLNTELSGLFVFEQAPRQEGMYKIAIIAPVKK</sequence>
<comment type="subunit">
    <text evidence="4">Monomer.</text>
</comment>
<proteinExistence type="inferred from homology"/>
<comment type="function">
    <text evidence="4">IF-3 binds to the 30S ribosomal subunit and shifts the equilibrium between 70S ribosomes and their 50S and 30S subunits in favor of the free subunits, thus enhancing the availability of 30S subunits on which protein synthesis initiation begins.</text>
</comment>
<evidence type="ECO:0000259" key="7">
    <source>
        <dbReference type="Pfam" id="PF05198"/>
    </source>
</evidence>
<dbReference type="Proteomes" id="UP000229307">
    <property type="component" value="Unassembled WGS sequence"/>
</dbReference>
<evidence type="ECO:0000259" key="6">
    <source>
        <dbReference type="Pfam" id="PF00707"/>
    </source>
</evidence>
<feature type="domain" description="Translation initiation factor 3 N-terminal" evidence="7">
    <location>
        <begin position="2"/>
        <end position="59"/>
    </location>
</feature>
<dbReference type="GO" id="GO:0043022">
    <property type="term" value="F:ribosome binding"/>
    <property type="evidence" value="ECO:0007669"/>
    <property type="project" value="TreeGrafter"/>
</dbReference>
<dbReference type="InterPro" id="IPR019814">
    <property type="entry name" value="Translation_initiation_fac_3_N"/>
</dbReference>
<evidence type="ECO:0000313" key="8">
    <source>
        <dbReference type="EMBL" id="PIZ17079.1"/>
    </source>
</evidence>
<dbReference type="GO" id="GO:0016020">
    <property type="term" value="C:membrane"/>
    <property type="evidence" value="ECO:0007669"/>
    <property type="project" value="TreeGrafter"/>
</dbReference>
<evidence type="ECO:0000256" key="4">
    <source>
        <dbReference type="HAMAP-Rule" id="MF_00080"/>
    </source>
</evidence>
<dbReference type="PANTHER" id="PTHR10938:SF0">
    <property type="entry name" value="TRANSLATION INITIATION FACTOR IF-3, MITOCHONDRIAL"/>
    <property type="match status" value="1"/>
</dbReference>
<comment type="similarity">
    <text evidence="1 4">Belongs to the IF-3 family.</text>
</comment>
<dbReference type="GO" id="GO:0003743">
    <property type="term" value="F:translation initiation factor activity"/>
    <property type="evidence" value="ECO:0007669"/>
    <property type="project" value="UniProtKB-UniRule"/>
</dbReference>
<dbReference type="NCBIfam" id="TIGR00168">
    <property type="entry name" value="infC"/>
    <property type="match status" value="1"/>
</dbReference>
<evidence type="ECO:0000256" key="2">
    <source>
        <dbReference type="ARBA" id="ARBA00022540"/>
    </source>
</evidence>
<keyword evidence="2 4" id="KW-0396">Initiation factor</keyword>
<dbReference type="InterPro" id="IPR036787">
    <property type="entry name" value="T_IF-3_N_sf"/>
</dbReference>
<dbReference type="Gene3D" id="3.10.20.80">
    <property type="entry name" value="Translation initiation factor 3 (IF-3), N-terminal domain"/>
    <property type="match status" value="1"/>
</dbReference>
<keyword evidence="3 4" id="KW-0648">Protein biosynthesis</keyword>
<gene>
    <name evidence="4" type="primary">infC</name>
    <name evidence="8" type="ORF">COY52_05285</name>
</gene>
<dbReference type="InterPro" id="IPR036788">
    <property type="entry name" value="T_IF-3_C_sf"/>
</dbReference>
<comment type="subcellular location">
    <subcellularLocation>
        <location evidence="4">Cytoplasm</location>
    </subcellularLocation>
</comment>
<dbReference type="SUPFAM" id="SSF55200">
    <property type="entry name" value="Translation initiation factor IF3, C-terminal domain"/>
    <property type="match status" value="1"/>
</dbReference>
<organism evidence="8 9">
    <name type="scientific">Candidatus Desantisbacteria bacterium CG_4_10_14_0_8_um_filter_48_22</name>
    <dbReference type="NCBI Taxonomy" id="1974543"/>
    <lineage>
        <taxon>Bacteria</taxon>
        <taxon>Candidatus Desantisiibacteriota</taxon>
    </lineage>
</organism>
<dbReference type="Gene3D" id="3.30.110.10">
    <property type="entry name" value="Translation initiation factor 3 (IF-3), C-terminal domain"/>
    <property type="match status" value="1"/>
</dbReference>
<feature type="domain" description="Translation initiation factor 3 C-terminal" evidence="6">
    <location>
        <begin position="69"/>
        <end position="152"/>
    </location>
</feature>
<dbReference type="FunFam" id="3.30.110.10:FF:000001">
    <property type="entry name" value="Translation initiation factor IF-3"/>
    <property type="match status" value="1"/>
</dbReference>
<keyword evidence="4" id="KW-0963">Cytoplasm</keyword>
<protein>
    <recommendedName>
        <fullName evidence="4 5">Translation initiation factor IF-3</fullName>
    </recommendedName>
</protein>
<dbReference type="Pfam" id="PF05198">
    <property type="entry name" value="IF3_N"/>
    <property type="match status" value="1"/>
</dbReference>
<evidence type="ECO:0000313" key="9">
    <source>
        <dbReference type="Proteomes" id="UP000229307"/>
    </source>
</evidence>
<dbReference type="AlphaFoldDB" id="A0A2M7SC82"/>
<dbReference type="SUPFAM" id="SSF54364">
    <property type="entry name" value="Translation initiation factor IF3, N-terminal domain"/>
    <property type="match status" value="1"/>
</dbReference>
<evidence type="ECO:0000256" key="3">
    <source>
        <dbReference type="ARBA" id="ARBA00022917"/>
    </source>
</evidence>
<dbReference type="GO" id="GO:0032790">
    <property type="term" value="P:ribosome disassembly"/>
    <property type="evidence" value="ECO:0007669"/>
    <property type="project" value="TreeGrafter"/>
</dbReference>
<accession>A0A2M7SC82</accession>
<evidence type="ECO:0000256" key="5">
    <source>
        <dbReference type="NCBIfam" id="TIGR00168"/>
    </source>
</evidence>
<dbReference type="Pfam" id="PF00707">
    <property type="entry name" value="IF3_C"/>
    <property type="match status" value="1"/>
</dbReference>
<dbReference type="PANTHER" id="PTHR10938">
    <property type="entry name" value="TRANSLATION INITIATION FACTOR IF-3"/>
    <property type="match status" value="1"/>
</dbReference>
<dbReference type="EMBL" id="PFMR01000143">
    <property type="protein sequence ID" value="PIZ17079.1"/>
    <property type="molecule type" value="Genomic_DNA"/>
</dbReference>
<name>A0A2M7SC82_9BACT</name>
<comment type="caution">
    <text evidence="8">The sequence shown here is derived from an EMBL/GenBank/DDBJ whole genome shotgun (WGS) entry which is preliminary data.</text>
</comment>
<dbReference type="InterPro" id="IPR001288">
    <property type="entry name" value="Translation_initiation_fac_3"/>
</dbReference>
<dbReference type="GO" id="GO:0005829">
    <property type="term" value="C:cytosol"/>
    <property type="evidence" value="ECO:0007669"/>
    <property type="project" value="TreeGrafter"/>
</dbReference>
<dbReference type="HAMAP" id="MF_00080">
    <property type="entry name" value="IF_3"/>
    <property type="match status" value="1"/>
</dbReference>
<evidence type="ECO:0000256" key="1">
    <source>
        <dbReference type="ARBA" id="ARBA00005439"/>
    </source>
</evidence>